<dbReference type="AlphaFoldDB" id="A0A0G4QB45"/>
<dbReference type="Pfam" id="PF05866">
    <property type="entry name" value="RusA"/>
    <property type="match status" value="1"/>
</dbReference>
<proteinExistence type="predicted"/>
<gene>
    <name evidence="1" type="ORF">BN1804_02322</name>
</gene>
<dbReference type="Proteomes" id="UP000183920">
    <property type="component" value="Unassembled WGS sequence"/>
</dbReference>
<dbReference type="SUPFAM" id="SSF103084">
    <property type="entry name" value="Holliday junction resolvase RusA"/>
    <property type="match status" value="1"/>
</dbReference>
<dbReference type="Gene3D" id="3.30.1330.70">
    <property type="entry name" value="Holliday junction resolvase RusA"/>
    <property type="match status" value="1"/>
</dbReference>
<accession>A0A0G4QB45</accession>
<evidence type="ECO:0000313" key="2">
    <source>
        <dbReference type="Proteomes" id="UP000183920"/>
    </source>
</evidence>
<reference evidence="2" key="1">
    <citation type="submission" date="2015-06" db="EMBL/GenBank/DDBJ databases">
        <authorList>
            <person name="Urmite Genomes"/>
        </authorList>
    </citation>
    <scope>NUCLEOTIDE SEQUENCE [LARGE SCALE GENOMIC DNA]</scope>
    <source>
        <strain evidence="2">CSUR P1867</strain>
    </source>
</reference>
<dbReference type="RefSeq" id="WP_049203709.1">
    <property type="nucleotide sequence ID" value="NZ_CP059690.1"/>
</dbReference>
<protein>
    <submittedName>
        <fullName evidence="1">Endodeoxyribonuclease RusA</fullName>
    </submittedName>
</protein>
<dbReference type="GO" id="GO:0006310">
    <property type="term" value="P:DNA recombination"/>
    <property type="evidence" value="ECO:0007669"/>
    <property type="project" value="InterPro"/>
</dbReference>
<dbReference type="InterPro" id="IPR036614">
    <property type="entry name" value="RusA-like_sf"/>
</dbReference>
<name>A0A0G4QB45_9GAMM</name>
<dbReference type="GeneID" id="76523211"/>
<dbReference type="GO" id="GO:0006281">
    <property type="term" value="P:DNA repair"/>
    <property type="evidence" value="ECO:0007669"/>
    <property type="project" value="InterPro"/>
</dbReference>
<organism evidence="1 2">
    <name type="scientific">Proteus penneri</name>
    <dbReference type="NCBI Taxonomy" id="102862"/>
    <lineage>
        <taxon>Bacteria</taxon>
        <taxon>Pseudomonadati</taxon>
        <taxon>Pseudomonadota</taxon>
        <taxon>Gammaproteobacteria</taxon>
        <taxon>Enterobacterales</taxon>
        <taxon>Morganellaceae</taxon>
        <taxon>Proteus</taxon>
    </lineage>
</organism>
<dbReference type="GO" id="GO:0000287">
    <property type="term" value="F:magnesium ion binding"/>
    <property type="evidence" value="ECO:0007669"/>
    <property type="project" value="InterPro"/>
</dbReference>
<dbReference type="EMBL" id="CVRY01000004">
    <property type="protein sequence ID" value="CRL63078.1"/>
    <property type="molecule type" value="Genomic_DNA"/>
</dbReference>
<dbReference type="InterPro" id="IPR008822">
    <property type="entry name" value="Endonuclease_RusA-like"/>
</dbReference>
<evidence type="ECO:0000313" key="1">
    <source>
        <dbReference type="EMBL" id="CRL63078.1"/>
    </source>
</evidence>
<sequence length="131" mass="15360">MKQQIYYINPVPKPRMTQRDAWKKRPVVVKYHAFCDEMRANRFTLPESGAHLTFVIPMPKSWSKKKRIEMNGKPHQQRPDVDNLIKAVMDAIFDEDCRVWNISASKLWGEQGKIGVTLPENTENHELITIR</sequence>